<keyword evidence="8" id="KW-1185">Reference proteome</keyword>
<feature type="transmembrane region" description="Helical" evidence="5">
    <location>
        <begin position="334"/>
        <end position="357"/>
    </location>
</feature>
<evidence type="ECO:0000256" key="2">
    <source>
        <dbReference type="ARBA" id="ARBA00022692"/>
    </source>
</evidence>
<organism evidence="7 8">
    <name type="scientific">Candidatus Protofrankia californiensis</name>
    <dbReference type="NCBI Taxonomy" id="1839754"/>
    <lineage>
        <taxon>Bacteria</taxon>
        <taxon>Bacillati</taxon>
        <taxon>Actinomycetota</taxon>
        <taxon>Actinomycetes</taxon>
        <taxon>Frankiales</taxon>
        <taxon>Frankiaceae</taxon>
        <taxon>Protofrankia</taxon>
    </lineage>
</organism>
<feature type="domain" description="Major facilitator superfamily (MFS) profile" evidence="6">
    <location>
        <begin position="170"/>
        <end position="365"/>
    </location>
</feature>
<dbReference type="Pfam" id="PF07690">
    <property type="entry name" value="MFS_1"/>
    <property type="match status" value="1"/>
</dbReference>
<dbReference type="InterPro" id="IPR020846">
    <property type="entry name" value="MFS_dom"/>
</dbReference>
<feature type="transmembrane region" description="Helical" evidence="5">
    <location>
        <begin position="85"/>
        <end position="105"/>
    </location>
</feature>
<feature type="transmembrane region" description="Helical" evidence="5">
    <location>
        <begin position="241"/>
        <end position="258"/>
    </location>
</feature>
<name>A0A1C3NV38_9ACTN</name>
<dbReference type="GO" id="GO:0005886">
    <property type="term" value="C:plasma membrane"/>
    <property type="evidence" value="ECO:0007669"/>
    <property type="project" value="UniProtKB-SubCell"/>
</dbReference>
<keyword evidence="2 5" id="KW-0812">Transmembrane</keyword>
<dbReference type="GO" id="GO:0022857">
    <property type="term" value="F:transmembrane transporter activity"/>
    <property type="evidence" value="ECO:0007669"/>
    <property type="project" value="InterPro"/>
</dbReference>
<dbReference type="InterPro" id="IPR036259">
    <property type="entry name" value="MFS_trans_sf"/>
</dbReference>
<evidence type="ECO:0000259" key="6">
    <source>
        <dbReference type="PROSITE" id="PS50850"/>
    </source>
</evidence>
<dbReference type="Proteomes" id="UP000199013">
    <property type="component" value="Unassembled WGS sequence"/>
</dbReference>
<evidence type="ECO:0000256" key="4">
    <source>
        <dbReference type="ARBA" id="ARBA00023136"/>
    </source>
</evidence>
<feature type="transmembrane region" description="Helical" evidence="5">
    <location>
        <begin position="208"/>
        <end position="229"/>
    </location>
</feature>
<keyword evidence="3 5" id="KW-1133">Transmembrane helix</keyword>
<accession>A0A1C3NV38</accession>
<evidence type="ECO:0000256" key="3">
    <source>
        <dbReference type="ARBA" id="ARBA00022989"/>
    </source>
</evidence>
<protein>
    <submittedName>
        <fullName evidence="7">Putative Major facilitator family transporter</fullName>
    </submittedName>
</protein>
<sequence length="365" mass="36775">MSALAKGALVVGATSPVVVSGSLAGDRIGKGLRTAPRDALLSLAARESDLGFVFGVHRAMDTVGAMLGPFVAFMLLAASPDSYDLVFVVSACVALIGVAVIVLLVERHPPGTADVVPDGDATGDPMVSDPVLPDAVAPDAVAPGTVPAPAGAPDEDDLLGYPTRPLRAAVALLADSGYRTLVIAAVVLSLCAIGDGFIYLRLQQEVDLAAYYFPLLAAGTSCVYLGLAVPLGRIADRVGRARMLITGYAALVTVYLVLLVPRPGVATLVGCLALLGAFYAATDGILPAAASALLPPGSRTTGIALLQTGVTLGQLAASVGFGAVWTFYGARPALWLAGGSGAVGCVLAVAVLSRAAAFRSVNDGK</sequence>
<dbReference type="AlphaFoldDB" id="A0A1C3NV38"/>
<keyword evidence="4 5" id="KW-0472">Membrane</keyword>
<proteinExistence type="predicted"/>
<reference evidence="8" key="1">
    <citation type="submission" date="2016-02" db="EMBL/GenBank/DDBJ databases">
        <authorList>
            <person name="Wibberg D."/>
        </authorList>
    </citation>
    <scope>NUCLEOTIDE SEQUENCE [LARGE SCALE GENOMIC DNA]</scope>
</reference>
<dbReference type="PROSITE" id="PS50850">
    <property type="entry name" value="MFS"/>
    <property type="match status" value="1"/>
</dbReference>
<feature type="transmembrane region" description="Helical" evidence="5">
    <location>
        <begin position="181"/>
        <end position="202"/>
    </location>
</feature>
<gene>
    <name evidence="7" type="ORF">FDG2_1140</name>
</gene>
<feature type="transmembrane region" description="Helical" evidence="5">
    <location>
        <begin position="264"/>
        <end position="282"/>
    </location>
</feature>
<evidence type="ECO:0000313" key="7">
    <source>
        <dbReference type="EMBL" id="SBW19265.1"/>
    </source>
</evidence>
<dbReference type="InterPro" id="IPR011701">
    <property type="entry name" value="MFS"/>
</dbReference>
<evidence type="ECO:0000256" key="1">
    <source>
        <dbReference type="ARBA" id="ARBA00004651"/>
    </source>
</evidence>
<evidence type="ECO:0000313" key="8">
    <source>
        <dbReference type="Proteomes" id="UP000199013"/>
    </source>
</evidence>
<dbReference type="PANTHER" id="PTHR23518">
    <property type="entry name" value="C-METHYLTRANSFERASE"/>
    <property type="match status" value="1"/>
</dbReference>
<dbReference type="PANTHER" id="PTHR23518:SF2">
    <property type="entry name" value="MAJOR FACILITATOR SUPERFAMILY TRANSPORTER"/>
    <property type="match status" value="1"/>
</dbReference>
<dbReference type="SUPFAM" id="SSF103473">
    <property type="entry name" value="MFS general substrate transporter"/>
    <property type="match status" value="1"/>
</dbReference>
<dbReference type="EMBL" id="FLUV01000477">
    <property type="protein sequence ID" value="SBW19265.1"/>
    <property type="molecule type" value="Genomic_DNA"/>
</dbReference>
<feature type="transmembrane region" description="Helical" evidence="5">
    <location>
        <begin position="62"/>
        <end position="79"/>
    </location>
</feature>
<feature type="transmembrane region" description="Helical" evidence="5">
    <location>
        <begin position="303"/>
        <end position="328"/>
    </location>
</feature>
<comment type="subcellular location">
    <subcellularLocation>
        <location evidence="1">Cell membrane</location>
        <topology evidence="1">Multi-pass membrane protein</topology>
    </subcellularLocation>
</comment>
<dbReference type="Gene3D" id="1.20.1250.20">
    <property type="entry name" value="MFS general substrate transporter like domains"/>
    <property type="match status" value="2"/>
</dbReference>
<evidence type="ECO:0000256" key="5">
    <source>
        <dbReference type="SAM" id="Phobius"/>
    </source>
</evidence>